<dbReference type="InterPro" id="IPR036188">
    <property type="entry name" value="FAD/NAD-bd_sf"/>
</dbReference>
<evidence type="ECO:0000313" key="2">
    <source>
        <dbReference type="EMBL" id="PSN99021.1"/>
    </source>
</evidence>
<dbReference type="GO" id="GO:0008767">
    <property type="term" value="F:UDP-galactopyranose mutase activity"/>
    <property type="evidence" value="ECO:0007669"/>
    <property type="project" value="TreeGrafter"/>
</dbReference>
<gene>
    <name evidence="2" type="ORF">B9Q05_12225</name>
</gene>
<dbReference type="GO" id="GO:0050660">
    <property type="term" value="F:flavin adenine dinucleotide binding"/>
    <property type="evidence" value="ECO:0007669"/>
    <property type="project" value="TreeGrafter"/>
</dbReference>
<dbReference type="Gene3D" id="3.50.50.60">
    <property type="entry name" value="FAD/NAD(P)-binding domain"/>
    <property type="match status" value="1"/>
</dbReference>
<dbReference type="AlphaFoldDB" id="A0A2R6BK65"/>
<dbReference type="SUPFAM" id="SSF51971">
    <property type="entry name" value="Nucleotide-binding domain"/>
    <property type="match status" value="1"/>
</dbReference>
<dbReference type="Proteomes" id="UP000241120">
    <property type="component" value="Unassembled WGS sequence"/>
</dbReference>
<dbReference type="GO" id="GO:0005829">
    <property type="term" value="C:cytosol"/>
    <property type="evidence" value="ECO:0007669"/>
    <property type="project" value="TreeGrafter"/>
</dbReference>
<dbReference type="EMBL" id="NEXG01000048">
    <property type="protein sequence ID" value="PSN99021.1"/>
    <property type="molecule type" value="Genomic_DNA"/>
</dbReference>
<dbReference type="PANTHER" id="PTHR21197:SF0">
    <property type="entry name" value="UDP-GALACTOPYRANOSE MUTASE"/>
    <property type="match status" value="1"/>
</dbReference>
<proteinExistence type="predicted"/>
<name>A0A2R6BK65_9ARCH</name>
<comment type="caution">
    <text evidence="2">The sequence shown here is derived from an EMBL/GenBank/DDBJ whole genome shotgun (WGS) entry which is preliminary data.</text>
</comment>
<evidence type="ECO:0000313" key="3">
    <source>
        <dbReference type="Proteomes" id="UP000241120"/>
    </source>
</evidence>
<evidence type="ECO:0000259" key="1">
    <source>
        <dbReference type="Pfam" id="PF01593"/>
    </source>
</evidence>
<organism evidence="2 3">
    <name type="scientific">Candidatus Marsarchaeota G2 archaeon ECH_B_1</name>
    <dbReference type="NCBI Taxonomy" id="1978159"/>
    <lineage>
        <taxon>Archaea</taxon>
        <taxon>Candidatus Marsarchaeota</taxon>
        <taxon>Candidatus Marsarchaeota group 2</taxon>
    </lineage>
</organism>
<sequence length="442" mass="50605">MNFSDEIILGAGWAGLLYAKQELKKGVRNLSLIEADKKGNFGGLLKSQVIDGFTFDIGGPHLLFSKDKTILSEIIKLLGDNCSLRERNNFVYYDDQFIPYPFENGIYKLSPVKRVKFVYGIIERMIYMAKNKEWKPETFLDWITGFFGDYMADEYLIPYNKKIWKRPLEKMAADWVFTPGRLPFPDLEAMIKSAAGIPNIGYGEQAHFYYPKSGGIQSLYNSLFDKIINDNIEIFDDERVTNIDILSNGNFSINGKFETRKLVSTIPLPEVLLSLDEHDNNVNLASKFDYNKVVIVGVALNSKTPEHTSVYVPNSNIIFHRYTWMSSLIPPSDNSKSNLIAEITIPKGEKIDLRRIESDTLKNLADIGVIADEDDIIFSKTWVNEYGYPIYTLDHNDIRNEAMRILKENNIVSVGRWGSWHYWNTDMVYKAVSDISKEEVGN</sequence>
<reference evidence="2 3" key="1">
    <citation type="submission" date="2017-04" db="EMBL/GenBank/DDBJ databases">
        <title>Novel microbial lineages endemic to geothermal iron-oxide mats fill important gaps in the evolutionary history of Archaea.</title>
        <authorList>
            <person name="Jay Z.J."/>
            <person name="Beam J.P."/>
            <person name="Dlakic M."/>
            <person name="Rusch D.B."/>
            <person name="Kozubal M.A."/>
            <person name="Inskeep W.P."/>
        </authorList>
    </citation>
    <scope>NUCLEOTIDE SEQUENCE [LARGE SCALE GENOMIC DNA]</scope>
    <source>
        <strain evidence="2">ECH_B_1</strain>
    </source>
</reference>
<feature type="domain" description="Amine oxidase" evidence="1">
    <location>
        <begin position="14"/>
        <end position="427"/>
    </location>
</feature>
<dbReference type="Pfam" id="PF01593">
    <property type="entry name" value="Amino_oxidase"/>
    <property type="match status" value="1"/>
</dbReference>
<protein>
    <recommendedName>
        <fullName evidence="1">Amine oxidase domain-containing protein</fullName>
    </recommendedName>
</protein>
<accession>A0A2R6BK65</accession>
<dbReference type="InterPro" id="IPR002937">
    <property type="entry name" value="Amino_oxidase"/>
</dbReference>
<dbReference type="PANTHER" id="PTHR21197">
    <property type="entry name" value="UDP-GALACTOPYRANOSE MUTASE"/>
    <property type="match status" value="1"/>
</dbReference>
<dbReference type="GO" id="GO:0016491">
    <property type="term" value="F:oxidoreductase activity"/>
    <property type="evidence" value="ECO:0007669"/>
    <property type="project" value="InterPro"/>
</dbReference>